<evidence type="ECO:0000313" key="1">
    <source>
        <dbReference type="EMBL" id="MBA4630136.1"/>
    </source>
</evidence>
<name>A0A7C8YYY2_OPUST</name>
<accession>A0A7C8YYY2</accession>
<reference evidence="1" key="1">
    <citation type="journal article" date="2013" name="J. Plant Res.">
        <title>Effect of fungi and light on seed germination of three Opuntia species from semiarid lands of central Mexico.</title>
        <authorList>
            <person name="Delgado-Sanchez P."/>
            <person name="Jimenez-Bremont J.F."/>
            <person name="Guerrero-Gonzalez Mde L."/>
            <person name="Flores J."/>
        </authorList>
    </citation>
    <scope>NUCLEOTIDE SEQUENCE</scope>
    <source>
        <tissue evidence="1">Cladode</tissue>
    </source>
</reference>
<organism evidence="1">
    <name type="scientific">Opuntia streptacantha</name>
    <name type="common">Prickly pear cactus</name>
    <name type="synonym">Opuntia cardona</name>
    <dbReference type="NCBI Taxonomy" id="393608"/>
    <lineage>
        <taxon>Eukaryota</taxon>
        <taxon>Viridiplantae</taxon>
        <taxon>Streptophyta</taxon>
        <taxon>Embryophyta</taxon>
        <taxon>Tracheophyta</taxon>
        <taxon>Spermatophyta</taxon>
        <taxon>Magnoliopsida</taxon>
        <taxon>eudicotyledons</taxon>
        <taxon>Gunneridae</taxon>
        <taxon>Pentapetalae</taxon>
        <taxon>Caryophyllales</taxon>
        <taxon>Cactineae</taxon>
        <taxon>Cactaceae</taxon>
        <taxon>Opuntioideae</taxon>
        <taxon>Opuntia</taxon>
    </lineage>
</organism>
<reference evidence="1" key="2">
    <citation type="submission" date="2020-07" db="EMBL/GenBank/DDBJ databases">
        <authorList>
            <person name="Vera ALvarez R."/>
            <person name="Arias-Moreno D.M."/>
            <person name="Jimenez-Jacinto V."/>
            <person name="Jimenez-Bremont J.F."/>
            <person name="Swaminathan K."/>
            <person name="Moose S.P."/>
            <person name="Guerrero-Gonzalez M.L."/>
            <person name="Marino-Ramirez L."/>
            <person name="Landsman D."/>
            <person name="Rodriguez-Kessler M."/>
            <person name="Delgado-Sanchez P."/>
        </authorList>
    </citation>
    <scope>NUCLEOTIDE SEQUENCE</scope>
    <source>
        <tissue evidence="1">Cladode</tissue>
    </source>
</reference>
<sequence>MLCLRSSMESPMFSMQSLMAAASYLSRLLRRDRAATVVEDDSAEVKVAERATSTSFWGLPLILEAYGRHVVRHRVGYVVVLQADFTKDVYLLLLLLSFEPGLGLGLVESEGEMRKEKGRRRRRRW</sequence>
<proteinExistence type="predicted"/>
<dbReference type="EMBL" id="GISG01072224">
    <property type="protein sequence ID" value="MBA4630136.1"/>
    <property type="molecule type" value="Transcribed_RNA"/>
</dbReference>
<protein>
    <submittedName>
        <fullName evidence="1">Uncharacterized protein</fullName>
    </submittedName>
</protein>
<dbReference type="AlphaFoldDB" id="A0A7C8YYY2"/>